<dbReference type="SUPFAM" id="SSF50156">
    <property type="entry name" value="PDZ domain-like"/>
    <property type="match status" value="1"/>
</dbReference>
<dbReference type="GO" id="GO:0007507">
    <property type="term" value="P:heart development"/>
    <property type="evidence" value="ECO:0007669"/>
    <property type="project" value="TreeGrafter"/>
</dbReference>
<feature type="domain" description="LIM zinc-binding" evidence="8">
    <location>
        <begin position="335"/>
        <end position="394"/>
    </location>
</feature>
<dbReference type="FunFam" id="2.30.42.10:FF:000055">
    <property type="entry name" value="PDZ and LIM domain protein 3"/>
    <property type="match status" value="1"/>
</dbReference>
<dbReference type="GO" id="GO:0001725">
    <property type="term" value="C:stress fiber"/>
    <property type="evidence" value="ECO:0007669"/>
    <property type="project" value="TreeGrafter"/>
</dbReference>
<name>A0A8J2S2D2_9CRUS</name>
<feature type="region of interest" description="Disordered" evidence="7">
    <location>
        <begin position="306"/>
        <end position="334"/>
    </location>
</feature>
<dbReference type="GO" id="GO:0051371">
    <property type="term" value="F:muscle alpha-actinin binding"/>
    <property type="evidence" value="ECO:0007669"/>
    <property type="project" value="TreeGrafter"/>
</dbReference>
<dbReference type="GO" id="GO:0061061">
    <property type="term" value="P:muscle structure development"/>
    <property type="evidence" value="ECO:0007669"/>
    <property type="project" value="TreeGrafter"/>
</dbReference>
<sequence length="452" mass="49215">MAQALTIQMSRSSNQQPWGFRLQGGLDFATPLTVLRVNMGSLSESAGLKAGDVILRVNEIDVMRLRHQEALDAISQAGNQFQLNIGRAGIWKPQVTPLAEPVHVPTGESLLTKTSLALHHEEAPKIGSAHNTKAAPFTFFSQEAKTLNRQQFNSPMGLYSEEQIAETLSSQAEVLSQGVLGINFKKNEKIYDSTNSQVLKMLQEMDKEPKDEPEEDPAEVTHRAVAVNPPIKSQGSVPQQQPFVVHHPIAQQPKQQPVVIHHAIHQQQQQPQQQQQQQQQQQHYVPVATTMTSPVASVSAPVSRPAGVRSVTAPTAPVNKNFKGPEPPQATADNPRCAECDRLIVGVFVRLKEKNLHVECFKCSTCGTSLKNVGYYKLNNKLYCDVHAKLVASHQPPAPDLTPITVKPGAPIPKNALTTEVAAKQLGASLMSMAAGPPPVGGVRIFPPPSFK</sequence>
<dbReference type="Gene3D" id="2.30.42.10">
    <property type="match status" value="1"/>
</dbReference>
<protein>
    <recommendedName>
        <fullName evidence="12">PDZ and LIM domain protein Zasp</fullName>
    </recommendedName>
</protein>
<feature type="compositionally biased region" description="Low complexity" evidence="7">
    <location>
        <begin position="266"/>
        <end position="282"/>
    </location>
</feature>
<dbReference type="InterPro" id="IPR036034">
    <property type="entry name" value="PDZ_sf"/>
</dbReference>
<evidence type="ECO:0000313" key="10">
    <source>
        <dbReference type="EMBL" id="CAH0113521.1"/>
    </source>
</evidence>
<dbReference type="GO" id="GO:0003779">
    <property type="term" value="F:actin binding"/>
    <property type="evidence" value="ECO:0007669"/>
    <property type="project" value="TreeGrafter"/>
</dbReference>
<evidence type="ECO:0000256" key="4">
    <source>
        <dbReference type="ARBA" id="ARBA00022833"/>
    </source>
</evidence>
<dbReference type="GO" id="GO:0046872">
    <property type="term" value="F:metal ion binding"/>
    <property type="evidence" value="ECO:0007669"/>
    <property type="project" value="UniProtKB-KW"/>
</dbReference>
<dbReference type="Pfam" id="PF00595">
    <property type="entry name" value="PDZ"/>
    <property type="match status" value="1"/>
</dbReference>
<gene>
    <name evidence="10" type="ORF">DGAL_LOCUS17418</name>
</gene>
<dbReference type="InterPro" id="IPR050604">
    <property type="entry name" value="PDZ-LIM_domain"/>
</dbReference>
<evidence type="ECO:0000313" key="11">
    <source>
        <dbReference type="Proteomes" id="UP000789390"/>
    </source>
</evidence>
<dbReference type="Pfam" id="PF00412">
    <property type="entry name" value="LIM"/>
    <property type="match status" value="1"/>
</dbReference>
<dbReference type="OrthoDB" id="5911912at2759"/>
<reference evidence="10" key="1">
    <citation type="submission" date="2021-11" db="EMBL/GenBank/DDBJ databases">
        <authorList>
            <person name="Schell T."/>
        </authorList>
    </citation>
    <scope>NUCLEOTIDE SEQUENCE</scope>
    <source>
        <strain evidence="10">M5</strain>
    </source>
</reference>
<dbReference type="GO" id="GO:0030036">
    <property type="term" value="P:actin cytoskeleton organization"/>
    <property type="evidence" value="ECO:0007669"/>
    <property type="project" value="TreeGrafter"/>
</dbReference>
<evidence type="ECO:0000256" key="5">
    <source>
        <dbReference type="ARBA" id="ARBA00023038"/>
    </source>
</evidence>
<dbReference type="SMART" id="SM00735">
    <property type="entry name" value="ZM"/>
    <property type="match status" value="1"/>
</dbReference>
<evidence type="ECO:0000256" key="2">
    <source>
        <dbReference type="ARBA" id="ARBA00022490"/>
    </source>
</evidence>
<dbReference type="PROSITE" id="PS50023">
    <property type="entry name" value="LIM_DOMAIN_2"/>
    <property type="match status" value="1"/>
</dbReference>
<evidence type="ECO:0008006" key="12">
    <source>
        <dbReference type="Google" id="ProtNLM"/>
    </source>
</evidence>
<keyword evidence="4 6" id="KW-0862">Zinc</keyword>
<dbReference type="CDD" id="cd23068">
    <property type="entry name" value="PDZ_ZASP52-like"/>
    <property type="match status" value="1"/>
</dbReference>
<evidence type="ECO:0000256" key="1">
    <source>
        <dbReference type="ARBA" id="ARBA00004496"/>
    </source>
</evidence>
<dbReference type="PROSITE" id="PS50106">
    <property type="entry name" value="PDZ"/>
    <property type="match status" value="1"/>
</dbReference>
<evidence type="ECO:0000256" key="3">
    <source>
        <dbReference type="ARBA" id="ARBA00022723"/>
    </source>
</evidence>
<evidence type="ECO:0000259" key="9">
    <source>
        <dbReference type="PROSITE" id="PS50106"/>
    </source>
</evidence>
<dbReference type="AlphaFoldDB" id="A0A8J2S2D2"/>
<evidence type="ECO:0000256" key="6">
    <source>
        <dbReference type="PROSITE-ProRule" id="PRU00125"/>
    </source>
</evidence>
<dbReference type="SUPFAM" id="SSF57716">
    <property type="entry name" value="Glucocorticoid receptor-like (DNA-binding domain)"/>
    <property type="match status" value="2"/>
</dbReference>
<keyword evidence="11" id="KW-1185">Reference proteome</keyword>
<dbReference type="GO" id="GO:0005912">
    <property type="term" value="C:adherens junction"/>
    <property type="evidence" value="ECO:0007669"/>
    <property type="project" value="TreeGrafter"/>
</dbReference>
<accession>A0A8J2S2D2</accession>
<dbReference type="SMART" id="SM00228">
    <property type="entry name" value="PDZ"/>
    <property type="match status" value="1"/>
</dbReference>
<comment type="caution">
    <text evidence="10">The sequence shown here is derived from an EMBL/GenBank/DDBJ whole genome shotgun (WGS) entry which is preliminary data.</text>
</comment>
<dbReference type="InterPro" id="IPR001781">
    <property type="entry name" value="Znf_LIM"/>
</dbReference>
<dbReference type="InterPro" id="IPR001478">
    <property type="entry name" value="PDZ"/>
</dbReference>
<keyword evidence="2" id="KW-0963">Cytoplasm</keyword>
<dbReference type="EMBL" id="CAKKLH010000341">
    <property type="protein sequence ID" value="CAH0113521.1"/>
    <property type="molecule type" value="Genomic_DNA"/>
</dbReference>
<keyword evidence="3 6" id="KW-0479">Metal-binding</keyword>
<dbReference type="InterPro" id="IPR031847">
    <property type="entry name" value="PDLI1-4/Zasp-like_mid"/>
</dbReference>
<feature type="region of interest" description="Disordered" evidence="7">
    <location>
        <begin position="252"/>
        <end position="283"/>
    </location>
</feature>
<dbReference type="PANTHER" id="PTHR24214">
    <property type="entry name" value="PDZ AND LIM DOMAIN PROTEIN ZASP"/>
    <property type="match status" value="1"/>
</dbReference>
<comment type="subcellular location">
    <subcellularLocation>
        <location evidence="1">Cytoplasm</location>
    </subcellularLocation>
</comment>
<dbReference type="PANTHER" id="PTHR24214:SF38">
    <property type="entry name" value="PDZ AND LIM DOMAIN PROTEIN ZASP-RELATED"/>
    <property type="match status" value="1"/>
</dbReference>
<dbReference type="GO" id="GO:0031941">
    <property type="term" value="C:filamentous actin"/>
    <property type="evidence" value="ECO:0007669"/>
    <property type="project" value="TreeGrafter"/>
</dbReference>
<evidence type="ECO:0000259" key="8">
    <source>
        <dbReference type="PROSITE" id="PS50023"/>
    </source>
</evidence>
<feature type="domain" description="PDZ" evidence="9">
    <location>
        <begin position="6"/>
        <end position="89"/>
    </location>
</feature>
<organism evidence="10 11">
    <name type="scientific">Daphnia galeata</name>
    <dbReference type="NCBI Taxonomy" id="27404"/>
    <lineage>
        <taxon>Eukaryota</taxon>
        <taxon>Metazoa</taxon>
        <taxon>Ecdysozoa</taxon>
        <taxon>Arthropoda</taxon>
        <taxon>Crustacea</taxon>
        <taxon>Branchiopoda</taxon>
        <taxon>Diplostraca</taxon>
        <taxon>Cladocera</taxon>
        <taxon>Anomopoda</taxon>
        <taxon>Daphniidae</taxon>
        <taxon>Daphnia</taxon>
    </lineage>
</organism>
<dbReference type="Gene3D" id="2.10.110.10">
    <property type="entry name" value="Cysteine Rich Protein"/>
    <property type="match status" value="1"/>
</dbReference>
<dbReference type="InterPro" id="IPR006643">
    <property type="entry name" value="Zasp-like_motif"/>
</dbReference>
<dbReference type="SMART" id="SM00132">
    <property type="entry name" value="LIM"/>
    <property type="match status" value="1"/>
</dbReference>
<dbReference type="GO" id="GO:0030018">
    <property type="term" value="C:Z disc"/>
    <property type="evidence" value="ECO:0007669"/>
    <property type="project" value="TreeGrafter"/>
</dbReference>
<evidence type="ECO:0000256" key="7">
    <source>
        <dbReference type="SAM" id="MobiDB-lite"/>
    </source>
</evidence>
<dbReference type="Pfam" id="PF15936">
    <property type="entry name" value="DUF4749"/>
    <property type="match status" value="1"/>
</dbReference>
<keyword evidence="5 6" id="KW-0440">LIM domain</keyword>
<dbReference type="FunFam" id="2.10.110.10:FF:000073">
    <property type="entry name" value="Uncharacterized protein, isoform Z"/>
    <property type="match status" value="1"/>
</dbReference>
<proteinExistence type="predicted"/>
<dbReference type="Proteomes" id="UP000789390">
    <property type="component" value="Unassembled WGS sequence"/>
</dbReference>